<proteinExistence type="predicted"/>
<sequence length="70" mass="7910">MLILTKKFCCAYSSACIRRQVNSLVRNNFPRRVAELLGFFQNLSSGDAAFAKWSVWNSIFFGATPRMSAN</sequence>
<accession>A0A0D6JLP1</accession>
<gene>
    <name evidence="1" type="ORF">YBN1229_v1_4003</name>
</gene>
<name>A0A0D6JLP1_9HYPH</name>
<keyword evidence="2" id="KW-1185">Reference proteome</keyword>
<dbReference type="Proteomes" id="UP000033187">
    <property type="component" value="Chromosome 1"/>
</dbReference>
<dbReference type="EMBL" id="LN829119">
    <property type="protein sequence ID" value="CPR22570.1"/>
    <property type="molecule type" value="Genomic_DNA"/>
</dbReference>
<reference evidence="2" key="1">
    <citation type="submission" date="2015-02" db="EMBL/GenBank/DDBJ databases">
        <authorList>
            <person name="Chooi Y.-H."/>
        </authorList>
    </citation>
    <scope>NUCLEOTIDE SEQUENCE [LARGE SCALE GENOMIC DNA]</scope>
    <source>
        <strain evidence="2">strain Y</strain>
    </source>
</reference>
<evidence type="ECO:0000313" key="1">
    <source>
        <dbReference type="EMBL" id="CPR22570.1"/>
    </source>
</evidence>
<dbReference type="AlphaFoldDB" id="A0A0D6JLP1"/>
<evidence type="ECO:0000313" key="2">
    <source>
        <dbReference type="Proteomes" id="UP000033187"/>
    </source>
</evidence>
<organism evidence="1 2">
    <name type="scientific">Candidatus Filomicrobium marinum</name>
    <dbReference type="NCBI Taxonomy" id="1608628"/>
    <lineage>
        <taxon>Bacteria</taxon>
        <taxon>Pseudomonadati</taxon>
        <taxon>Pseudomonadota</taxon>
        <taxon>Alphaproteobacteria</taxon>
        <taxon>Hyphomicrobiales</taxon>
        <taxon>Hyphomicrobiaceae</taxon>
        <taxon>Filomicrobium</taxon>
    </lineage>
</organism>
<dbReference type="KEGG" id="fil:BN1229_v1_4016"/>
<protein>
    <submittedName>
        <fullName evidence="1">Uncharacterized protein</fullName>
    </submittedName>
</protein>
<dbReference type="KEGG" id="fiy:BN1229_v1_4003"/>